<organism evidence="1 2">
    <name type="scientific">Mucuna pruriens</name>
    <name type="common">Velvet bean</name>
    <name type="synonym">Dolichos pruriens</name>
    <dbReference type="NCBI Taxonomy" id="157652"/>
    <lineage>
        <taxon>Eukaryota</taxon>
        <taxon>Viridiplantae</taxon>
        <taxon>Streptophyta</taxon>
        <taxon>Embryophyta</taxon>
        <taxon>Tracheophyta</taxon>
        <taxon>Spermatophyta</taxon>
        <taxon>Magnoliopsida</taxon>
        <taxon>eudicotyledons</taxon>
        <taxon>Gunneridae</taxon>
        <taxon>Pentapetalae</taxon>
        <taxon>rosids</taxon>
        <taxon>fabids</taxon>
        <taxon>Fabales</taxon>
        <taxon>Fabaceae</taxon>
        <taxon>Papilionoideae</taxon>
        <taxon>50 kb inversion clade</taxon>
        <taxon>NPAAA clade</taxon>
        <taxon>indigoferoid/millettioid clade</taxon>
        <taxon>Phaseoleae</taxon>
        <taxon>Mucuna</taxon>
    </lineage>
</organism>
<evidence type="ECO:0000313" key="2">
    <source>
        <dbReference type="Proteomes" id="UP000257109"/>
    </source>
</evidence>
<protein>
    <submittedName>
        <fullName evidence="1">Uncharacterized protein</fullName>
    </submittedName>
</protein>
<proteinExistence type="predicted"/>
<sequence length="86" mass="10123">MWERLEKRNSKGTSKIKTIAIIGYETVSNFDIEKDWVLDSGARHGINSIKDVQWSRNIIIKCVNDTRQLLELLDRMILAERMNKQF</sequence>
<feature type="non-terminal residue" evidence="1">
    <location>
        <position position="1"/>
    </location>
</feature>
<reference evidence="1" key="1">
    <citation type="submission" date="2018-05" db="EMBL/GenBank/DDBJ databases">
        <title>Draft genome of Mucuna pruriens seed.</title>
        <authorList>
            <person name="Nnadi N.E."/>
            <person name="Vos R."/>
            <person name="Hasami M.H."/>
            <person name="Devisetty U.K."/>
            <person name="Aguiy J.C."/>
        </authorList>
    </citation>
    <scope>NUCLEOTIDE SEQUENCE [LARGE SCALE GENOMIC DNA]</scope>
    <source>
        <strain evidence="1">JCA_2017</strain>
    </source>
</reference>
<dbReference type="EMBL" id="QJKJ01004369">
    <property type="protein sequence ID" value="RDX94466.1"/>
    <property type="molecule type" value="Genomic_DNA"/>
</dbReference>
<gene>
    <name evidence="1" type="ORF">CR513_23162</name>
</gene>
<dbReference type="AlphaFoldDB" id="A0A371GVG6"/>
<accession>A0A371GVG6</accession>
<comment type="caution">
    <text evidence="1">The sequence shown here is derived from an EMBL/GenBank/DDBJ whole genome shotgun (WGS) entry which is preliminary data.</text>
</comment>
<name>A0A371GVG6_MUCPR</name>
<evidence type="ECO:0000313" key="1">
    <source>
        <dbReference type="EMBL" id="RDX94466.1"/>
    </source>
</evidence>
<keyword evidence="2" id="KW-1185">Reference proteome</keyword>
<dbReference type="Proteomes" id="UP000257109">
    <property type="component" value="Unassembled WGS sequence"/>
</dbReference>